<evidence type="ECO:0000256" key="7">
    <source>
        <dbReference type="ARBA" id="ARBA00049204"/>
    </source>
</evidence>
<feature type="region of interest" description="Disordered" evidence="8">
    <location>
        <begin position="191"/>
        <end position="220"/>
    </location>
</feature>
<dbReference type="PANTHER" id="PTHR20910">
    <property type="entry name" value="AGAP001623-PA"/>
    <property type="match status" value="1"/>
</dbReference>
<dbReference type="EC" id="1.15.1.1" evidence="4"/>
<evidence type="ECO:0000256" key="8">
    <source>
        <dbReference type="SAM" id="MobiDB-lite"/>
    </source>
</evidence>
<protein>
    <recommendedName>
        <fullName evidence="4">superoxide dismutase</fullName>
        <ecNumber evidence="4">1.15.1.1</ecNumber>
    </recommendedName>
</protein>
<comment type="similarity">
    <text evidence="3">Belongs to the Cu-Zn superoxide dismutase family.</text>
</comment>
<feature type="signal peptide" evidence="9">
    <location>
        <begin position="1"/>
        <end position="17"/>
    </location>
</feature>
<reference evidence="11 12" key="1">
    <citation type="journal article" date="2013" name="PLoS Genet.">
        <title>The genome and development-dependent transcriptomes of Pyronema confluens: a window into fungal evolution.</title>
        <authorList>
            <person name="Traeger S."/>
            <person name="Altegoer F."/>
            <person name="Freitag M."/>
            <person name="Gabaldon T."/>
            <person name="Kempken F."/>
            <person name="Kumar A."/>
            <person name="Marcet-Houben M."/>
            <person name="Poggeler S."/>
            <person name="Stajich J.E."/>
            <person name="Nowrousian M."/>
        </authorList>
    </citation>
    <scope>NUCLEOTIDE SEQUENCE [LARGE SCALE GENOMIC DNA]</scope>
    <source>
        <strain evidence="12">CBS 100304</strain>
        <tissue evidence="11">Vegetative mycelium</tissue>
    </source>
</reference>
<evidence type="ECO:0000259" key="10">
    <source>
        <dbReference type="Pfam" id="PF00080"/>
    </source>
</evidence>
<organism evidence="11 12">
    <name type="scientific">Pyronema omphalodes (strain CBS 100304)</name>
    <name type="common">Pyronema confluens</name>
    <dbReference type="NCBI Taxonomy" id="1076935"/>
    <lineage>
        <taxon>Eukaryota</taxon>
        <taxon>Fungi</taxon>
        <taxon>Dikarya</taxon>
        <taxon>Ascomycota</taxon>
        <taxon>Pezizomycotina</taxon>
        <taxon>Pezizomycetes</taxon>
        <taxon>Pezizales</taxon>
        <taxon>Pyronemataceae</taxon>
        <taxon>Pyronema</taxon>
    </lineage>
</organism>
<comment type="catalytic activity">
    <reaction evidence="7">
        <text>2 superoxide + 2 H(+) = H2O2 + O2</text>
        <dbReference type="Rhea" id="RHEA:20696"/>
        <dbReference type="ChEBI" id="CHEBI:15378"/>
        <dbReference type="ChEBI" id="CHEBI:15379"/>
        <dbReference type="ChEBI" id="CHEBI:16240"/>
        <dbReference type="ChEBI" id="CHEBI:18421"/>
        <dbReference type="EC" id="1.15.1.1"/>
    </reaction>
</comment>
<dbReference type="InterPro" id="IPR053257">
    <property type="entry name" value="Cu-only_SOD"/>
</dbReference>
<dbReference type="FunFam" id="2.60.40.200:FF:000007">
    <property type="entry name" value="Cell surface Cu-only superoxide dismutase 5"/>
    <property type="match status" value="1"/>
</dbReference>
<evidence type="ECO:0000256" key="6">
    <source>
        <dbReference type="ARBA" id="ARBA00022862"/>
    </source>
</evidence>
<evidence type="ECO:0000256" key="3">
    <source>
        <dbReference type="ARBA" id="ARBA00010457"/>
    </source>
</evidence>
<evidence type="ECO:0000256" key="9">
    <source>
        <dbReference type="SAM" id="SignalP"/>
    </source>
</evidence>
<evidence type="ECO:0000313" key="11">
    <source>
        <dbReference type="EMBL" id="CCX08591.1"/>
    </source>
</evidence>
<comment type="subcellular location">
    <subcellularLocation>
        <location evidence="1">Cell envelope</location>
    </subcellularLocation>
    <subcellularLocation>
        <location evidence="2">Secreted</location>
    </subcellularLocation>
</comment>
<evidence type="ECO:0000256" key="1">
    <source>
        <dbReference type="ARBA" id="ARBA00004196"/>
    </source>
</evidence>
<dbReference type="eggNOG" id="ENOG502S5NX">
    <property type="taxonomic scope" value="Eukaryota"/>
</dbReference>
<name>U4L1U9_PYROM</name>
<dbReference type="Proteomes" id="UP000018144">
    <property type="component" value="Unassembled WGS sequence"/>
</dbReference>
<proteinExistence type="inferred from homology"/>
<dbReference type="InterPro" id="IPR036423">
    <property type="entry name" value="SOD-like_Cu/Zn_dom_sf"/>
</dbReference>
<feature type="domain" description="Superoxide dismutase copper/zinc binding" evidence="10">
    <location>
        <begin position="48"/>
        <end position="174"/>
    </location>
</feature>
<keyword evidence="12" id="KW-1185">Reference proteome</keyword>
<keyword evidence="6" id="KW-0049">Antioxidant</keyword>
<feature type="chain" id="PRO_5004651592" description="superoxide dismutase" evidence="9">
    <location>
        <begin position="18"/>
        <end position="250"/>
    </location>
</feature>
<dbReference type="Pfam" id="PF00080">
    <property type="entry name" value="Sod_Cu"/>
    <property type="match status" value="1"/>
</dbReference>
<accession>U4L1U9</accession>
<dbReference type="EMBL" id="HF935421">
    <property type="protein sequence ID" value="CCX08591.1"/>
    <property type="molecule type" value="Genomic_DNA"/>
</dbReference>
<evidence type="ECO:0000256" key="2">
    <source>
        <dbReference type="ARBA" id="ARBA00004613"/>
    </source>
</evidence>
<keyword evidence="5" id="KW-0964">Secreted</keyword>
<dbReference type="GO" id="GO:0004784">
    <property type="term" value="F:superoxide dismutase activity"/>
    <property type="evidence" value="ECO:0007669"/>
    <property type="project" value="UniProtKB-EC"/>
</dbReference>
<dbReference type="GO" id="GO:0005576">
    <property type="term" value="C:extracellular region"/>
    <property type="evidence" value="ECO:0007669"/>
    <property type="project" value="UniProtKB-SubCell"/>
</dbReference>
<feature type="compositionally biased region" description="Polar residues" evidence="8">
    <location>
        <begin position="207"/>
        <end position="220"/>
    </location>
</feature>
<sequence>MKFSAVVAASLLSLAAAQTVENPKDAAAINDNPVGVKYVAKFDGAKGVEGELTFVAGKDGKGVDIKVTLTGFKNETGPFGYHIHDQPVPADGNCTGTKAHLDPYQRGQATPCDNKKPETCEVGDLAGKYGKIPAPTDAESIVTFNAAYNDLYATTKEGLGAFLGNRSIVIHRKDTTRLACANIVLADDNSTGTYPATPKPTGGASHGNGTNATVPSAPSPSNTFTGSAASYGVSGMLTVGALVAGLMAAL</sequence>
<dbReference type="PANTHER" id="PTHR20910:SF1">
    <property type="entry name" value="SUPEROXIDE DISMUTASE COPPER_ZINC BINDING DOMAIN-CONTAINING PROTEIN"/>
    <property type="match status" value="1"/>
</dbReference>
<evidence type="ECO:0000256" key="5">
    <source>
        <dbReference type="ARBA" id="ARBA00022525"/>
    </source>
</evidence>
<dbReference type="OrthoDB" id="159229at2759"/>
<gene>
    <name evidence="11" type="ORF">PCON_08184</name>
</gene>
<dbReference type="STRING" id="1076935.U4L1U9"/>
<dbReference type="AlphaFoldDB" id="U4L1U9"/>
<dbReference type="OMA" id="FTYHIHV"/>
<evidence type="ECO:0000313" key="12">
    <source>
        <dbReference type="Proteomes" id="UP000018144"/>
    </source>
</evidence>
<dbReference type="InterPro" id="IPR001424">
    <property type="entry name" value="SOD_Cu_Zn_dom"/>
</dbReference>
<keyword evidence="9" id="KW-0732">Signal</keyword>
<dbReference type="SUPFAM" id="SSF49329">
    <property type="entry name" value="Cu,Zn superoxide dismutase-like"/>
    <property type="match status" value="1"/>
</dbReference>
<evidence type="ECO:0000256" key="4">
    <source>
        <dbReference type="ARBA" id="ARBA00012682"/>
    </source>
</evidence>
<dbReference type="GO" id="GO:0046872">
    <property type="term" value="F:metal ion binding"/>
    <property type="evidence" value="ECO:0007669"/>
    <property type="project" value="InterPro"/>
</dbReference>
<dbReference type="Gene3D" id="2.60.40.200">
    <property type="entry name" value="Superoxide dismutase, copper/zinc binding domain"/>
    <property type="match status" value="1"/>
</dbReference>